<gene>
    <name evidence="7" type="ORF">OR16_29044</name>
</gene>
<dbReference type="InterPro" id="IPR011701">
    <property type="entry name" value="MFS"/>
</dbReference>
<evidence type="ECO:0000256" key="3">
    <source>
        <dbReference type="ARBA" id="ARBA00022989"/>
    </source>
</evidence>
<feature type="transmembrane region" description="Helical" evidence="5">
    <location>
        <begin position="52"/>
        <end position="77"/>
    </location>
</feature>
<feature type="domain" description="Major facilitator superfamily (MFS) profile" evidence="6">
    <location>
        <begin position="46"/>
        <end position="436"/>
    </location>
</feature>
<dbReference type="SUPFAM" id="SSF103473">
    <property type="entry name" value="MFS general substrate transporter"/>
    <property type="match status" value="1"/>
</dbReference>
<dbReference type="FunFam" id="1.20.1250.20:FF:000346">
    <property type="entry name" value="Transporter, major facilitator family"/>
    <property type="match status" value="1"/>
</dbReference>
<dbReference type="GO" id="GO:0005886">
    <property type="term" value="C:plasma membrane"/>
    <property type="evidence" value="ECO:0007669"/>
    <property type="project" value="TreeGrafter"/>
</dbReference>
<dbReference type="PROSITE" id="PS00217">
    <property type="entry name" value="SUGAR_TRANSPORT_2"/>
    <property type="match status" value="1"/>
</dbReference>
<evidence type="ECO:0000313" key="7">
    <source>
        <dbReference type="EMBL" id="EHP39855.1"/>
    </source>
</evidence>
<evidence type="ECO:0000256" key="4">
    <source>
        <dbReference type="ARBA" id="ARBA00023136"/>
    </source>
</evidence>
<feature type="transmembrane region" description="Helical" evidence="5">
    <location>
        <begin position="347"/>
        <end position="373"/>
    </location>
</feature>
<feature type="transmembrane region" description="Helical" evidence="5">
    <location>
        <begin position="253"/>
        <end position="274"/>
    </location>
</feature>
<feature type="transmembrane region" description="Helical" evidence="5">
    <location>
        <begin position="410"/>
        <end position="432"/>
    </location>
</feature>
<evidence type="ECO:0000313" key="8">
    <source>
        <dbReference type="Proteomes" id="UP000005808"/>
    </source>
</evidence>
<dbReference type="Gene3D" id="1.20.1250.20">
    <property type="entry name" value="MFS general substrate transporter like domains"/>
    <property type="match status" value="2"/>
</dbReference>
<dbReference type="InterPro" id="IPR005829">
    <property type="entry name" value="Sugar_transporter_CS"/>
</dbReference>
<dbReference type="CDD" id="cd17371">
    <property type="entry name" value="MFS_MucK"/>
    <property type="match status" value="1"/>
</dbReference>
<organism evidence="7 8">
    <name type="scientific">Cupriavidus basilensis OR16</name>
    <dbReference type="NCBI Taxonomy" id="1127483"/>
    <lineage>
        <taxon>Bacteria</taxon>
        <taxon>Pseudomonadati</taxon>
        <taxon>Pseudomonadota</taxon>
        <taxon>Betaproteobacteria</taxon>
        <taxon>Burkholderiales</taxon>
        <taxon>Burkholderiaceae</taxon>
        <taxon>Cupriavidus</taxon>
    </lineage>
</organism>
<dbReference type="PATRIC" id="fig|1127483.3.peg.5797"/>
<evidence type="ECO:0000256" key="2">
    <source>
        <dbReference type="ARBA" id="ARBA00022692"/>
    </source>
</evidence>
<feature type="transmembrane region" description="Helical" evidence="5">
    <location>
        <begin position="137"/>
        <end position="158"/>
    </location>
</feature>
<evidence type="ECO:0000256" key="5">
    <source>
        <dbReference type="SAM" id="Phobius"/>
    </source>
</evidence>
<protein>
    <submittedName>
        <fullName evidence="7">Major facilitator transporter</fullName>
    </submittedName>
</protein>
<feature type="transmembrane region" description="Helical" evidence="5">
    <location>
        <begin position="83"/>
        <end position="103"/>
    </location>
</feature>
<name>H1SC77_9BURK</name>
<evidence type="ECO:0000256" key="1">
    <source>
        <dbReference type="ARBA" id="ARBA00004141"/>
    </source>
</evidence>
<dbReference type="PROSITE" id="PS50850">
    <property type="entry name" value="MFS"/>
    <property type="match status" value="1"/>
</dbReference>
<comment type="caution">
    <text evidence="7">The sequence shown here is derived from an EMBL/GenBank/DDBJ whole genome shotgun (WGS) entry which is preliminary data.</text>
</comment>
<proteinExistence type="predicted"/>
<dbReference type="OrthoDB" id="183263at2"/>
<dbReference type="PANTHER" id="PTHR23508">
    <property type="entry name" value="CARBOXYLIC ACID TRANSPORTER PROTEIN HOMOLOG"/>
    <property type="match status" value="1"/>
</dbReference>
<dbReference type="Pfam" id="PF07690">
    <property type="entry name" value="MFS_1"/>
    <property type="match status" value="1"/>
</dbReference>
<keyword evidence="4 5" id="KW-0472">Membrane</keyword>
<dbReference type="FunFam" id="1.20.1250.20:FF:000253">
    <property type="entry name" value="Transporter, major facilitator family"/>
    <property type="match status" value="1"/>
</dbReference>
<dbReference type="Proteomes" id="UP000005808">
    <property type="component" value="Unassembled WGS sequence"/>
</dbReference>
<dbReference type="GO" id="GO:0046943">
    <property type="term" value="F:carboxylic acid transmembrane transporter activity"/>
    <property type="evidence" value="ECO:0007669"/>
    <property type="project" value="TreeGrafter"/>
</dbReference>
<dbReference type="AlphaFoldDB" id="H1SC77"/>
<feature type="transmembrane region" description="Helical" evidence="5">
    <location>
        <begin position="204"/>
        <end position="223"/>
    </location>
</feature>
<dbReference type="InterPro" id="IPR036259">
    <property type="entry name" value="MFS_trans_sf"/>
</dbReference>
<dbReference type="EMBL" id="AHJE01000081">
    <property type="protein sequence ID" value="EHP39855.1"/>
    <property type="molecule type" value="Genomic_DNA"/>
</dbReference>
<feature type="transmembrane region" description="Helical" evidence="5">
    <location>
        <begin position="170"/>
        <end position="192"/>
    </location>
</feature>
<keyword evidence="2 5" id="KW-0812">Transmembrane</keyword>
<feature type="transmembrane region" description="Helical" evidence="5">
    <location>
        <begin position="294"/>
        <end position="311"/>
    </location>
</feature>
<feature type="transmembrane region" description="Helical" evidence="5">
    <location>
        <begin position="115"/>
        <end position="131"/>
    </location>
</feature>
<dbReference type="PANTHER" id="PTHR23508:SF10">
    <property type="entry name" value="CARBOXYLIC ACID TRANSPORTER PROTEIN HOMOLOG"/>
    <property type="match status" value="1"/>
</dbReference>
<accession>H1SC77</accession>
<feature type="transmembrane region" description="Helical" evidence="5">
    <location>
        <begin position="323"/>
        <end position="341"/>
    </location>
</feature>
<keyword evidence="3 5" id="KW-1133">Transmembrane helix</keyword>
<comment type="subcellular location">
    <subcellularLocation>
        <location evidence="1">Membrane</location>
        <topology evidence="1">Multi-pass membrane protein</topology>
    </subcellularLocation>
</comment>
<evidence type="ECO:0000259" key="6">
    <source>
        <dbReference type="PROSITE" id="PS50850"/>
    </source>
</evidence>
<reference evidence="7 8" key="1">
    <citation type="journal article" date="2012" name="J. Bacteriol.">
        <title>De Novo Genome Project of Cupriavidus basilensis OR16.</title>
        <authorList>
            <person name="Cserhati M."/>
            <person name="Kriszt B."/>
            <person name="Szoboszlay S."/>
            <person name="Toth A."/>
            <person name="Szabo I."/>
            <person name="Tancsics A."/>
            <person name="Nagy I."/>
            <person name="Horvath B."/>
            <person name="Nagy I."/>
            <person name="Kukolya J."/>
        </authorList>
    </citation>
    <scope>NUCLEOTIDE SEQUENCE [LARGE SCALE GENOMIC DNA]</scope>
    <source>
        <strain evidence="7 8">OR16</strain>
    </source>
</reference>
<sequence>MDNKTPAAAAAANSAMASSIAPTASVDAGGNLFSWYGDASPRQKRAFWSCKVGYMLDGMDTQMLSFVIPTLVATWGISLADAGFIGTLTLLASALGGWAAGILSDRVGRVRTLQLTVVWFAVFTGLCGLAQNYEQLLIARALMGFGFGGEWTAGAVLIGEVIRARDRGKAVGLVQSGWAIGWGLTAILYSVLFSVMPAELAWRALFLVGLLPALLVVVIRRYVKEPDVYEKEKAAQGKASDRPRFTEIFSPKLLSTTVRAALLATGAQGGYYAITTWLPTYLKTERHLTVMGTGGYLAMIIFGSWIGYLVSSYLTDRIGRKPNFILFAVGSMTVAFGYTMLPLSNGAMFWLGFPLGFFASGIFSGMGAFLTELFPTRVRGSGQGFCYNFGRAVGALFPFLIGALSKQYGLGASIGIFAAAAYGVLIIAALTLPETRGRELEAAGM</sequence>
<feature type="transmembrane region" description="Helical" evidence="5">
    <location>
        <begin position="385"/>
        <end position="404"/>
    </location>
</feature>
<dbReference type="InterPro" id="IPR020846">
    <property type="entry name" value="MFS_dom"/>
</dbReference>